<accession>A0A2T8KUP8</accession>
<evidence type="ECO:0000313" key="1">
    <source>
        <dbReference type="EMBL" id="PVH65897.1"/>
    </source>
</evidence>
<name>A0A2T8KUP8_9POAL</name>
<dbReference type="EMBL" id="CM008046">
    <property type="protein sequence ID" value="PVH65897.1"/>
    <property type="molecule type" value="Genomic_DNA"/>
</dbReference>
<proteinExistence type="predicted"/>
<dbReference type="AlphaFoldDB" id="A0A2T8KUP8"/>
<dbReference type="Proteomes" id="UP000243499">
    <property type="component" value="Chromosome 1"/>
</dbReference>
<gene>
    <name evidence="1" type="ORF">PAHAL_1G100700</name>
</gene>
<reference evidence="1" key="1">
    <citation type="submission" date="2018-04" db="EMBL/GenBank/DDBJ databases">
        <title>WGS assembly of Panicum hallii.</title>
        <authorList>
            <person name="Lovell J."/>
            <person name="Jenkins J."/>
            <person name="Lowry D."/>
            <person name="Mamidi S."/>
            <person name="Sreedasyam A."/>
            <person name="Weng X."/>
            <person name="Barry K."/>
            <person name="Bonette J."/>
            <person name="Campitelli B."/>
            <person name="Daum C."/>
            <person name="Gordon S."/>
            <person name="Gould B."/>
            <person name="Lipzen A."/>
            <person name="Macqueen A."/>
            <person name="Palacio-Mejia J."/>
            <person name="Plott C."/>
            <person name="Shakirov E."/>
            <person name="Shu S."/>
            <person name="Yoshinaga Y."/>
            <person name="Zane M."/>
            <person name="Rokhsar D."/>
            <person name="Grimwood J."/>
            <person name="Schmutz J."/>
            <person name="Juenger T."/>
        </authorList>
    </citation>
    <scope>NUCLEOTIDE SEQUENCE [LARGE SCALE GENOMIC DNA]</scope>
    <source>
        <strain evidence="1">FIL2</strain>
    </source>
</reference>
<protein>
    <submittedName>
        <fullName evidence="1">Uncharacterized protein</fullName>
    </submittedName>
</protein>
<organism evidence="1">
    <name type="scientific">Panicum hallii</name>
    <dbReference type="NCBI Taxonomy" id="206008"/>
    <lineage>
        <taxon>Eukaryota</taxon>
        <taxon>Viridiplantae</taxon>
        <taxon>Streptophyta</taxon>
        <taxon>Embryophyta</taxon>
        <taxon>Tracheophyta</taxon>
        <taxon>Spermatophyta</taxon>
        <taxon>Magnoliopsida</taxon>
        <taxon>Liliopsida</taxon>
        <taxon>Poales</taxon>
        <taxon>Poaceae</taxon>
        <taxon>PACMAD clade</taxon>
        <taxon>Panicoideae</taxon>
        <taxon>Panicodae</taxon>
        <taxon>Paniceae</taxon>
        <taxon>Panicinae</taxon>
        <taxon>Panicum</taxon>
        <taxon>Panicum sect. Panicum</taxon>
    </lineage>
</organism>
<dbReference type="Gramene" id="PVH65897">
    <property type="protein sequence ID" value="PVH65897"/>
    <property type="gene ID" value="PAHAL_1G100700"/>
</dbReference>
<sequence length="51" mass="5647">MARKSKSKCPCVKRVRITVRFSSGTKEDGAACHMAGRRRPFLAKGELPCHS</sequence>